<dbReference type="AlphaFoldDB" id="A0AAD2IW23"/>
<organism evidence="2 3">
    <name type="scientific">Achromobacter aegrifaciens</name>
    <dbReference type="NCBI Taxonomy" id="1287736"/>
    <lineage>
        <taxon>Bacteria</taxon>
        <taxon>Pseudomonadati</taxon>
        <taxon>Pseudomonadota</taxon>
        <taxon>Betaproteobacteria</taxon>
        <taxon>Burkholderiales</taxon>
        <taxon>Alcaligenaceae</taxon>
        <taxon>Achromobacter</taxon>
    </lineage>
</organism>
<feature type="compositionally biased region" description="Basic residues" evidence="1">
    <location>
        <begin position="209"/>
        <end position="218"/>
    </location>
</feature>
<feature type="region of interest" description="Disordered" evidence="1">
    <location>
        <begin position="169"/>
        <end position="218"/>
    </location>
</feature>
<evidence type="ECO:0000313" key="3">
    <source>
        <dbReference type="Proteomes" id="UP000044098"/>
    </source>
</evidence>
<evidence type="ECO:0000256" key="1">
    <source>
        <dbReference type="SAM" id="MobiDB-lite"/>
    </source>
</evidence>
<reference evidence="2 3" key="1">
    <citation type="submission" date="2015-09" db="EMBL/GenBank/DDBJ databases">
        <authorList>
            <consortium name="Pathogen Informatics"/>
        </authorList>
    </citation>
    <scope>NUCLEOTIDE SEQUENCE [LARGE SCALE GENOMIC DNA]</scope>
    <source>
        <strain evidence="2 3">2789STDY5608625</strain>
    </source>
</reference>
<evidence type="ECO:0000313" key="2">
    <source>
        <dbReference type="EMBL" id="CUI54127.1"/>
    </source>
</evidence>
<accession>A0AAD2IW23</accession>
<comment type="caution">
    <text evidence="2">The sequence shown here is derived from an EMBL/GenBank/DDBJ whole genome shotgun (WGS) entry which is preliminary data.</text>
</comment>
<name>A0AAD2IW23_ACHAE</name>
<dbReference type="EMBL" id="CYTK01000001">
    <property type="protein sequence ID" value="CUI54127.1"/>
    <property type="molecule type" value="Genomic_DNA"/>
</dbReference>
<gene>
    <name evidence="2" type="ORF">ERS370000_00849</name>
</gene>
<proteinExistence type="predicted"/>
<protein>
    <submittedName>
        <fullName evidence="2">Uncharacterized protein</fullName>
    </submittedName>
</protein>
<dbReference type="Proteomes" id="UP000044098">
    <property type="component" value="Unassembled WGS sequence"/>
</dbReference>
<sequence length="218" mass="23374">MRLSAAGMPTASSSSSARWRAAWALTLSWWRIVSTNWSPTVNRGCRLVSGSWKIAPISLPRKRWRALGGRLSMRLPARWISPPPSRPGGSSRPITAMPVSDLPAPDSPTMPRISPGWMSKLMSRVATRTPWRVGNSTDRPRTDRVGAVLAAAGGCVELGTRAIMTDSLRDADSWRKKSARPADAPRCGQGSGPPARRTASAPALAPGAHRSRGSARPP</sequence>